<dbReference type="InterPro" id="IPR011701">
    <property type="entry name" value="MFS"/>
</dbReference>
<dbReference type="GO" id="GO:0140115">
    <property type="term" value="P:export across plasma membrane"/>
    <property type="evidence" value="ECO:0007669"/>
    <property type="project" value="UniProtKB-ARBA"/>
</dbReference>
<comment type="similarity">
    <text evidence="2">Belongs to the major facilitator superfamily.</text>
</comment>
<dbReference type="FunFam" id="1.20.1250.20:FF:000082">
    <property type="entry name" value="MFS multidrug transporter, putative"/>
    <property type="match status" value="1"/>
</dbReference>
<dbReference type="GeneID" id="54416857"/>
<feature type="transmembrane region" description="Helical" evidence="7">
    <location>
        <begin position="118"/>
        <end position="139"/>
    </location>
</feature>
<evidence type="ECO:0000256" key="6">
    <source>
        <dbReference type="SAM" id="MobiDB-lite"/>
    </source>
</evidence>
<dbReference type="OrthoDB" id="3561359at2759"/>
<evidence type="ECO:0000256" key="7">
    <source>
        <dbReference type="SAM" id="Phobius"/>
    </source>
</evidence>
<evidence type="ECO:0000256" key="4">
    <source>
        <dbReference type="ARBA" id="ARBA00022989"/>
    </source>
</evidence>
<feature type="transmembrane region" description="Helical" evidence="7">
    <location>
        <begin position="388"/>
        <end position="408"/>
    </location>
</feature>
<feature type="transmembrane region" description="Helical" evidence="7">
    <location>
        <begin position="350"/>
        <end position="376"/>
    </location>
</feature>
<evidence type="ECO:0000313" key="11">
    <source>
        <dbReference type="RefSeq" id="XP_033535081.1"/>
    </source>
</evidence>
<organism evidence="9">
    <name type="scientific">Eremomyces bilateralis CBS 781.70</name>
    <dbReference type="NCBI Taxonomy" id="1392243"/>
    <lineage>
        <taxon>Eukaryota</taxon>
        <taxon>Fungi</taxon>
        <taxon>Dikarya</taxon>
        <taxon>Ascomycota</taxon>
        <taxon>Pezizomycotina</taxon>
        <taxon>Dothideomycetes</taxon>
        <taxon>Dothideomycetes incertae sedis</taxon>
        <taxon>Eremomycetales</taxon>
        <taxon>Eremomycetaceae</taxon>
        <taxon>Eremomyces</taxon>
    </lineage>
</organism>
<feature type="transmembrane region" description="Helical" evidence="7">
    <location>
        <begin position="186"/>
        <end position="205"/>
    </location>
</feature>
<reference evidence="11" key="3">
    <citation type="submission" date="2025-04" db="UniProtKB">
        <authorList>
            <consortium name="RefSeq"/>
        </authorList>
    </citation>
    <scope>IDENTIFICATION</scope>
    <source>
        <strain evidence="11">CBS 781.70</strain>
    </source>
</reference>
<feature type="compositionally biased region" description="Polar residues" evidence="6">
    <location>
        <begin position="19"/>
        <end position="31"/>
    </location>
</feature>
<keyword evidence="3 7" id="KW-0812">Transmembrane</keyword>
<feature type="transmembrane region" description="Helical" evidence="7">
    <location>
        <begin position="493"/>
        <end position="516"/>
    </location>
</feature>
<protein>
    <submittedName>
        <fullName evidence="9 11">MFS transporter</fullName>
    </submittedName>
</protein>
<dbReference type="SUPFAM" id="SSF103473">
    <property type="entry name" value="MFS general substrate transporter"/>
    <property type="match status" value="1"/>
</dbReference>
<accession>A0A6G1G6E1</accession>
<evidence type="ECO:0000313" key="10">
    <source>
        <dbReference type="Proteomes" id="UP000504638"/>
    </source>
</evidence>
<dbReference type="CDD" id="cd17323">
    <property type="entry name" value="MFS_Tpo1_MDR_like"/>
    <property type="match status" value="1"/>
</dbReference>
<proteinExistence type="inferred from homology"/>
<feature type="transmembrane region" description="Helical" evidence="7">
    <location>
        <begin position="439"/>
        <end position="457"/>
    </location>
</feature>
<feature type="compositionally biased region" description="Polar residues" evidence="6">
    <location>
        <begin position="56"/>
        <end position="66"/>
    </location>
</feature>
<dbReference type="PANTHER" id="PTHR23502:SF7">
    <property type="entry name" value="DRUG_PROTON ANTIPORTER YHK8-RELATED"/>
    <property type="match status" value="1"/>
</dbReference>
<keyword evidence="4 7" id="KW-1133">Transmembrane helix</keyword>
<sequence>MSSKLSEREDVEAKVSPSEPLSPTVASSLSTGEGHVIEETPSHALESAPGRPRALSGTQSIHNTRSYGGEDGYALHQEEETVTAIDGVVDPEKIFEVHWEGGDSDPMNPRSMSKARKWLIVAIVSMSSTCVACASSLYVGSYGQLMKEFNSSRIVVTIGLSLFVAGLGVGPMILSPLSEFYGRRPVYLVSYSFFFIWLIPCAVSKNMATMLVARFLDGFSGSAFLSVAGGTVGDIFNRHDLSMPMMIYAASPFLGPQLGPLMSGFINQYTNWRWTFYTALIWAGFQLAAIVLLVPETYHPVLLRRKARQLRKETTDDRWQAPIEKMERSILRTVMWSCIRPFQLLVLEPMCLNLCIISSLLLGIVYLFFGAFPLVFQNNHGMTLSQSGLTFLGLLVGMLFGIATDPFWRANYRRLIRKGEKKGGEKGGSEPEYRLPPTILGAIMVPIGLFGFGWTTFPRVHWIVPIIFSAVFGFGNILCFSGIFTFLVDCYPLYAASALAANSFARSGFAAAFPLFGVQMYEKLGYQWATSLLAFLSLVMAPFPYLFFKYGKKIRGRSRFATNV</sequence>
<feature type="compositionally biased region" description="Basic and acidic residues" evidence="6">
    <location>
        <begin position="1"/>
        <end position="13"/>
    </location>
</feature>
<feature type="transmembrane region" description="Helical" evidence="7">
    <location>
        <begin position="528"/>
        <end position="548"/>
    </location>
</feature>
<dbReference type="InterPro" id="IPR005829">
    <property type="entry name" value="Sugar_transporter_CS"/>
</dbReference>
<feature type="transmembrane region" description="Helical" evidence="7">
    <location>
        <begin position="274"/>
        <end position="295"/>
    </location>
</feature>
<dbReference type="GO" id="GO:0042908">
    <property type="term" value="P:xenobiotic transport"/>
    <property type="evidence" value="ECO:0007669"/>
    <property type="project" value="UniProtKB-ARBA"/>
</dbReference>
<dbReference type="PROSITE" id="PS00216">
    <property type="entry name" value="SUGAR_TRANSPORT_1"/>
    <property type="match status" value="1"/>
</dbReference>
<dbReference type="GO" id="GO:0005886">
    <property type="term" value="C:plasma membrane"/>
    <property type="evidence" value="ECO:0007669"/>
    <property type="project" value="TreeGrafter"/>
</dbReference>
<dbReference type="Proteomes" id="UP000504638">
    <property type="component" value="Unplaced"/>
</dbReference>
<comment type="subcellular location">
    <subcellularLocation>
        <location evidence="1">Membrane</location>
        <topology evidence="1">Multi-pass membrane protein</topology>
    </subcellularLocation>
</comment>
<dbReference type="Gene3D" id="1.20.1250.20">
    <property type="entry name" value="MFS general substrate transporter like domains"/>
    <property type="match status" value="1"/>
</dbReference>
<evidence type="ECO:0000256" key="3">
    <source>
        <dbReference type="ARBA" id="ARBA00022692"/>
    </source>
</evidence>
<dbReference type="AlphaFoldDB" id="A0A6G1G6E1"/>
<name>A0A6G1G6E1_9PEZI</name>
<feature type="region of interest" description="Disordered" evidence="6">
    <location>
        <begin position="1"/>
        <end position="70"/>
    </location>
</feature>
<dbReference type="RefSeq" id="XP_033535081.1">
    <property type="nucleotide sequence ID" value="XM_033676287.1"/>
</dbReference>
<feature type="domain" description="Major facilitator superfamily (MFS) profile" evidence="8">
    <location>
        <begin position="120"/>
        <end position="552"/>
    </location>
</feature>
<evidence type="ECO:0000259" key="8">
    <source>
        <dbReference type="PROSITE" id="PS50850"/>
    </source>
</evidence>
<gene>
    <name evidence="9 11" type="ORF">P152DRAFT_395143</name>
</gene>
<evidence type="ECO:0000256" key="5">
    <source>
        <dbReference type="ARBA" id="ARBA00023136"/>
    </source>
</evidence>
<keyword evidence="5 7" id="KW-0472">Membrane</keyword>
<evidence type="ECO:0000256" key="2">
    <source>
        <dbReference type="ARBA" id="ARBA00008335"/>
    </source>
</evidence>
<dbReference type="GO" id="GO:0022857">
    <property type="term" value="F:transmembrane transporter activity"/>
    <property type="evidence" value="ECO:0007669"/>
    <property type="project" value="InterPro"/>
</dbReference>
<reference evidence="9 11" key="1">
    <citation type="submission" date="2020-01" db="EMBL/GenBank/DDBJ databases">
        <authorList>
            <consortium name="DOE Joint Genome Institute"/>
            <person name="Haridas S."/>
            <person name="Albert R."/>
            <person name="Binder M."/>
            <person name="Bloem J."/>
            <person name="Labutti K."/>
            <person name="Salamov A."/>
            <person name="Andreopoulos B."/>
            <person name="Baker S.E."/>
            <person name="Barry K."/>
            <person name="Bills G."/>
            <person name="Bluhm B.H."/>
            <person name="Cannon C."/>
            <person name="Castanera R."/>
            <person name="Culley D.E."/>
            <person name="Daum C."/>
            <person name="Ezra D."/>
            <person name="Gonzalez J.B."/>
            <person name="Henrissat B."/>
            <person name="Kuo A."/>
            <person name="Liang C."/>
            <person name="Lipzen A."/>
            <person name="Lutzoni F."/>
            <person name="Magnuson J."/>
            <person name="Mondo S."/>
            <person name="Nolan M."/>
            <person name="Ohm R."/>
            <person name="Pangilinan J."/>
            <person name="Park H.-J."/>
            <person name="Ramirez L."/>
            <person name="Alfaro M."/>
            <person name="Sun H."/>
            <person name="Tritt A."/>
            <person name="Yoshinaga Y."/>
            <person name="Zwiers L.-H."/>
            <person name="Turgeon B.G."/>
            <person name="Goodwin S.B."/>
            <person name="Spatafora J.W."/>
            <person name="Crous P.W."/>
            <person name="Grigoriev I.V."/>
        </authorList>
    </citation>
    <scope>NUCLEOTIDE SEQUENCE</scope>
    <source>
        <strain evidence="9 11">CBS 781.70</strain>
    </source>
</reference>
<feature type="transmembrane region" description="Helical" evidence="7">
    <location>
        <begin position="154"/>
        <end position="174"/>
    </location>
</feature>
<dbReference type="EMBL" id="ML975155">
    <property type="protein sequence ID" value="KAF1813450.1"/>
    <property type="molecule type" value="Genomic_DNA"/>
</dbReference>
<reference evidence="11" key="2">
    <citation type="submission" date="2020-04" db="EMBL/GenBank/DDBJ databases">
        <authorList>
            <consortium name="NCBI Genome Project"/>
        </authorList>
    </citation>
    <scope>NUCLEOTIDE SEQUENCE</scope>
    <source>
        <strain evidence="11">CBS 781.70</strain>
    </source>
</reference>
<dbReference type="PANTHER" id="PTHR23502">
    <property type="entry name" value="MAJOR FACILITATOR SUPERFAMILY"/>
    <property type="match status" value="1"/>
</dbReference>
<dbReference type="InterPro" id="IPR020846">
    <property type="entry name" value="MFS_dom"/>
</dbReference>
<dbReference type="Pfam" id="PF07690">
    <property type="entry name" value="MFS_1"/>
    <property type="match status" value="1"/>
</dbReference>
<dbReference type="PROSITE" id="PS50850">
    <property type="entry name" value="MFS"/>
    <property type="match status" value="1"/>
</dbReference>
<feature type="transmembrane region" description="Helical" evidence="7">
    <location>
        <begin position="463"/>
        <end position="486"/>
    </location>
</feature>
<evidence type="ECO:0000256" key="1">
    <source>
        <dbReference type="ARBA" id="ARBA00004141"/>
    </source>
</evidence>
<keyword evidence="10" id="KW-1185">Reference proteome</keyword>
<dbReference type="InterPro" id="IPR036259">
    <property type="entry name" value="MFS_trans_sf"/>
</dbReference>
<feature type="transmembrane region" description="Helical" evidence="7">
    <location>
        <begin position="211"/>
        <end position="233"/>
    </location>
</feature>
<evidence type="ECO:0000313" key="9">
    <source>
        <dbReference type="EMBL" id="KAF1813450.1"/>
    </source>
</evidence>